<reference evidence="2 3" key="1">
    <citation type="submission" date="2015-01" db="EMBL/GenBank/DDBJ databases">
        <authorList>
            <person name="Aslett A.Martin."/>
            <person name="De Silva Nishadi"/>
        </authorList>
    </citation>
    <scope>NUCLEOTIDE SEQUENCE [LARGE SCALE GENOMIC DNA]</scope>
    <source>
        <strain evidence="2 3">R28058</strain>
    </source>
</reference>
<organism evidence="2 3">
    <name type="scientific">Paraclostridium sordellii</name>
    <name type="common">Clostridium sordellii</name>
    <dbReference type="NCBI Taxonomy" id="1505"/>
    <lineage>
        <taxon>Bacteria</taxon>
        <taxon>Bacillati</taxon>
        <taxon>Bacillota</taxon>
        <taxon>Clostridia</taxon>
        <taxon>Peptostreptococcales</taxon>
        <taxon>Peptostreptococcaceae</taxon>
        <taxon>Paraclostridium</taxon>
    </lineage>
</organism>
<keyword evidence="1" id="KW-1133">Transmembrane helix</keyword>
<evidence type="ECO:0000313" key="2">
    <source>
        <dbReference type="EMBL" id="CEQ03034.1"/>
    </source>
</evidence>
<sequence>MRNIADIYIMLSFFVYIIACSIIYIISKDLLSFRFNKKVKKIKPEFEEAILKNLNTIKSNEAISKMDIAYVREKLKQKPYIKVFNDTIKEFNKLKENQIYTKLYIENFEDLINKNIKRLKLKDNTIKTYVAVFLGEYKISNYEISEFLLNCIKSKSIYLKVASLESISKIGNIQTLKSAIDYVSNEECYINNKVFTDIINQFGSDKKLLDEFLIKNFKNFNESIQVVAVEHFKNNKIEFVKEELFKYLNESISKEVDISIIKYFSNIKFEACKYKLIQLLNSNDWEYRAICAKAISNYKSNLTKEELLKSINDKNWHVRLNSAISILEFNDESLIDYILEEDDNYAKDILFYAMFMDERLSYEDYLEKSGKLEVEYQC</sequence>
<dbReference type="RefSeq" id="WP_055341551.1">
    <property type="nucleotide sequence ID" value="NZ_CDNI01000003.1"/>
</dbReference>
<dbReference type="Pfam" id="PF13646">
    <property type="entry name" value="HEAT_2"/>
    <property type="match status" value="1"/>
</dbReference>
<dbReference type="InterPro" id="IPR016024">
    <property type="entry name" value="ARM-type_fold"/>
</dbReference>
<dbReference type="EMBL" id="CEKZ01000003">
    <property type="protein sequence ID" value="CEQ03034.1"/>
    <property type="molecule type" value="Genomic_DNA"/>
</dbReference>
<dbReference type="Gene3D" id="1.25.10.10">
    <property type="entry name" value="Leucine-rich Repeat Variant"/>
    <property type="match status" value="1"/>
</dbReference>
<evidence type="ECO:0000256" key="1">
    <source>
        <dbReference type="SAM" id="Phobius"/>
    </source>
</evidence>
<protein>
    <submittedName>
        <fullName evidence="2">HEAT repeat</fullName>
    </submittedName>
</protein>
<dbReference type="AlphaFoldDB" id="A0A0C7G5U8"/>
<dbReference type="InterPro" id="IPR011989">
    <property type="entry name" value="ARM-like"/>
</dbReference>
<feature type="transmembrane region" description="Helical" evidence="1">
    <location>
        <begin position="7"/>
        <end position="26"/>
    </location>
</feature>
<evidence type="ECO:0000313" key="3">
    <source>
        <dbReference type="Proteomes" id="UP000049127"/>
    </source>
</evidence>
<dbReference type="OrthoDB" id="2112914at2"/>
<gene>
    <name evidence="2" type="ORF">R28058_07671</name>
</gene>
<proteinExistence type="predicted"/>
<name>A0A0C7G5U8_PARSO</name>
<keyword evidence="1" id="KW-0472">Membrane</keyword>
<dbReference type="SUPFAM" id="SSF48371">
    <property type="entry name" value="ARM repeat"/>
    <property type="match status" value="1"/>
</dbReference>
<keyword evidence="1" id="KW-0812">Transmembrane</keyword>
<accession>A0A0C7G5U8</accession>
<dbReference type="Proteomes" id="UP000049127">
    <property type="component" value="Unassembled WGS sequence"/>
</dbReference>